<organism evidence="1 2">
    <name type="scientific">Boeremia exigua</name>
    <dbReference type="NCBI Taxonomy" id="749465"/>
    <lineage>
        <taxon>Eukaryota</taxon>
        <taxon>Fungi</taxon>
        <taxon>Dikarya</taxon>
        <taxon>Ascomycota</taxon>
        <taxon>Pezizomycotina</taxon>
        <taxon>Dothideomycetes</taxon>
        <taxon>Pleosporomycetidae</taxon>
        <taxon>Pleosporales</taxon>
        <taxon>Pleosporineae</taxon>
        <taxon>Didymellaceae</taxon>
        <taxon>Boeremia</taxon>
    </lineage>
</organism>
<proteinExistence type="predicted"/>
<keyword evidence="2" id="KW-1185">Reference proteome</keyword>
<reference evidence="1" key="1">
    <citation type="submission" date="2022-11" db="EMBL/GenBank/DDBJ databases">
        <title>Genome Sequence of Boeremia exigua.</title>
        <authorList>
            <person name="Buettner E."/>
        </authorList>
    </citation>
    <scope>NUCLEOTIDE SEQUENCE</scope>
    <source>
        <strain evidence="1">CU02</strain>
    </source>
</reference>
<comment type="caution">
    <text evidence="1">The sequence shown here is derived from an EMBL/GenBank/DDBJ whole genome shotgun (WGS) entry which is preliminary data.</text>
</comment>
<evidence type="ECO:0000313" key="2">
    <source>
        <dbReference type="Proteomes" id="UP001153331"/>
    </source>
</evidence>
<sequence>MAVTHRQGTLSRSVVEVQEYRACQVSRGARDRRHRIELQASYRIAASSSSRLYKPIFEPYIFTTTRWQTGTLAPRLQQSTSADVFSWAPFIGLLVTVIFCGAAWFLAPKGENQTVWRSTLVLSAAAMYIMWAITFLAQLHPLISPIRNDLRPEYNQG</sequence>
<protein>
    <submittedName>
        <fullName evidence="1">Uncharacterized protein</fullName>
    </submittedName>
</protein>
<name>A0ACC2I7W9_9PLEO</name>
<dbReference type="EMBL" id="JAPHNI010000426">
    <property type="protein sequence ID" value="KAJ8111216.1"/>
    <property type="molecule type" value="Genomic_DNA"/>
</dbReference>
<gene>
    <name evidence="1" type="ORF">OPT61_g6136</name>
</gene>
<dbReference type="Proteomes" id="UP001153331">
    <property type="component" value="Unassembled WGS sequence"/>
</dbReference>
<evidence type="ECO:0000313" key="1">
    <source>
        <dbReference type="EMBL" id="KAJ8111216.1"/>
    </source>
</evidence>
<accession>A0ACC2I7W9</accession>